<evidence type="ECO:0000256" key="1">
    <source>
        <dbReference type="ARBA" id="ARBA00001933"/>
    </source>
</evidence>
<reference evidence="6 7" key="1">
    <citation type="submission" date="2020-08" db="EMBL/GenBank/DDBJ databases">
        <title>Genomic Encyclopedia of Type Strains, Phase IV (KMG-IV): sequencing the most valuable type-strain genomes for metagenomic binning, comparative biology and taxonomic classification.</title>
        <authorList>
            <person name="Goeker M."/>
        </authorList>
    </citation>
    <scope>NUCLEOTIDE SEQUENCE [LARGE SCALE GENOMIC DNA]</scope>
    <source>
        <strain evidence="6 7">DSM 25622</strain>
    </source>
</reference>
<feature type="domain" description="ACT" evidence="5">
    <location>
        <begin position="348"/>
        <end position="422"/>
    </location>
</feature>
<accession>A0A840Y0M8</accession>
<protein>
    <submittedName>
        <fullName evidence="6">Threonine dehydratase</fullName>
        <ecNumber evidence="6">4.3.1.19</ecNumber>
    </submittedName>
</protein>
<comment type="similarity">
    <text evidence="2">Belongs to the serine/threonine dehydratase family.</text>
</comment>
<keyword evidence="4 6" id="KW-0456">Lyase</keyword>
<dbReference type="Gene3D" id="3.30.70.260">
    <property type="match status" value="1"/>
</dbReference>
<organism evidence="6 7">
    <name type="scientific">Muricoccus pecuniae</name>
    <dbReference type="NCBI Taxonomy" id="693023"/>
    <lineage>
        <taxon>Bacteria</taxon>
        <taxon>Pseudomonadati</taxon>
        <taxon>Pseudomonadota</taxon>
        <taxon>Alphaproteobacteria</taxon>
        <taxon>Acetobacterales</taxon>
        <taxon>Roseomonadaceae</taxon>
        <taxon>Muricoccus</taxon>
    </lineage>
</organism>
<dbReference type="InterPro" id="IPR044561">
    <property type="entry name" value="ACT_ThrD-II-like"/>
</dbReference>
<dbReference type="Proteomes" id="UP000580654">
    <property type="component" value="Unassembled WGS sequence"/>
</dbReference>
<comment type="caution">
    <text evidence="6">The sequence shown here is derived from an EMBL/GenBank/DDBJ whole genome shotgun (WGS) entry which is preliminary data.</text>
</comment>
<dbReference type="PANTHER" id="PTHR48078:SF6">
    <property type="entry name" value="L-THREONINE DEHYDRATASE CATABOLIC TDCB"/>
    <property type="match status" value="1"/>
</dbReference>
<dbReference type="InterPro" id="IPR002912">
    <property type="entry name" value="ACT_dom"/>
</dbReference>
<dbReference type="PANTHER" id="PTHR48078">
    <property type="entry name" value="THREONINE DEHYDRATASE, MITOCHONDRIAL-RELATED"/>
    <property type="match status" value="1"/>
</dbReference>
<dbReference type="GO" id="GO:0006565">
    <property type="term" value="P:L-serine catabolic process"/>
    <property type="evidence" value="ECO:0007669"/>
    <property type="project" value="TreeGrafter"/>
</dbReference>
<dbReference type="EMBL" id="JACIJD010000004">
    <property type="protein sequence ID" value="MBB5693150.1"/>
    <property type="molecule type" value="Genomic_DNA"/>
</dbReference>
<dbReference type="PROSITE" id="PS51671">
    <property type="entry name" value="ACT"/>
    <property type="match status" value="1"/>
</dbReference>
<evidence type="ECO:0000259" key="5">
    <source>
        <dbReference type="PROSITE" id="PS51671"/>
    </source>
</evidence>
<proteinExistence type="inferred from homology"/>
<dbReference type="Pfam" id="PF13291">
    <property type="entry name" value="ACT_4"/>
    <property type="match status" value="1"/>
</dbReference>
<evidence type="ECO:0000256" key="3">
    <source>
        <dbReference type="ARBA" id="ARBA00022898"/>
    </source>
</evidence>
<dbReference type="CDD" id="cd01562">
    <property type="entry name" value="Thr-dehyd"/>
    <property type="match status" value="1"/>
</dbReference>
<dbReference type="CDD" id="cd04886">
    <property type="entry name" value="ACT_ThrD-II-like"/>
    <property type="match status" value="1"/>
</dbReference>
<dbReference type="Pfam" id="PF00291">
    <property type="entry name" value="PALP"/>
    <property type="match status" value="1"/>
</dbReference>
<comment type="cofactor">
    <cofactor evidence="1">
        <name>pyridoxal 5'-phosphate</name>
        <dbReference type="ChEBI" id="CHEBI:597326"/>
    </cofactor>
</comment>
<dbReference type="SUPFAM" id="SSF53686">
    <property type="entry name" value="Tryptophan synthase beta subunit-like PLP-dependent enzymes"/>
    <property type="match status" value="1"/>
</dbReference>
<evidence type="ECO:0000256" key="4">
    <source>
        <dbReference type="ARBA" id="ARBA00023239"/>
    </source>
</evidence>
<dbReference type="SUPFAM" id="SSF55021">
    <property type="entry name" value="ACT-like"/>
    <property type="match status" value="1"/>
</dbReference>
<dbReference type="GO" id="GO:0004794">
    <property type="term" value="F:threonine deaminase activity"/>
    <property type="evidence" value="ECO:0007669"/>
    <property type="project" value="UniProtKB-EC"/>
</dbReference>
<gene>
    <name evidence="6" type="ORF">FHS87_001176</name>
</gene>
<dbReference type="GO" id="GO:0003941">
    <property type="term" value="F:L-serine ammonia-lyase activity"/>
    <property type="evidence" value="ECO:0007669"/>
    <property type="project" value="TreeGrafter"/>
</dbReference>
<keyword evidence="3" id="KW-0663">Pyridoxal phosphate</keyword>
<dbReference type="InterPro" id="IPR045865">
    <property type="entry name" value="ACT-like_dom_sf"/>
</dbReference>
<evidence type="ECO:0000313" key="7">
    <source>
        <dbReference type="Proteomes" id="UP000580654"/>
    </source>
</evidence>
<evidence type="ECO:0000256" key="2">
    <source>
        <dbReference type="ARBA" id="ARBA00010869"/>
    </source>
</evidence>
<dbReference type="AlphaFoldDB" id="A0A840Y0M8"/>
<keyword evidence="7" id="KW-1185">Reference proteome</keyword>
<dbReference type="InterPro" id="IPR001926">
    <property type="entry name" value="TrpB-like_PALP"/>
</dbReference>
<name>A0A840Y0M8_9PROT</name>
<evidence type="ECO:0000313" key="6">
    <source>
        <dbReference type="EMBL" id="MBB5693150.1"/>
    </source>
</evidence>
<dbReference type="FunFam" id="3.40.50.1100:FF:000005">
    <property type="entry name" value="Threonine dehydratase catabolic"/>
    <property type="match status" value="1"/>
</dbReference>
<sequence length="422" mass="43123">MARAILPPSPAALAPAPLGVSLASVTLADVRAAAERIRGAVLRTPLVEPQAIARIAGAQVLLKLDNLQATGAFKERGAANRLALLTARERAAGVIAMSAGNHAQAVACHASLLGVSATIVMPRFTPATKVVRTEGWGANVVLHGETLAEAAAHAHELALRDGLVFVHPYDDPAVIAGQGTMALEILEDAGELDAVILPVGGGGLLTGCAAALAEARPGLKVYGVEVEGYPAMAQRLAGKPVSVGGPTVAEGIAVRDVGELPFALLREMGIEVLVVPEAAVEQAIAVLAENAKVTAEGAGAAGLAAVLARPDLFAGRRVATAVCGGNIDPRILANVLLRNLLRDGRILRLHLDIPDRPGVLADISTRVAAAGGNVIEVSHQRLFAAPSVQTAELELMVEVRDAAQGAAIVAALEAGDYVVRRG</sequence>
<dbReference type="GO" id="GO:0006567">
    <property type="term" value="P:L-threonine catabolic process"/>
    <property type="evidence" value="ECO:0007669"/>
    <property type="project" value="TreeGrafter"/>
</dbReference>
<dbReference type="EC" id="4.3.1.19" evidence="6"/>
<dbReference type="GO" id="GO:0009097">
    <property type="term" value="P:isoleucine biosynthetic process"/>
    <property type="evidence" value="ECO:0007669"/>
    <property type="project" value="TreeGrafter"/>
</dbReference>
<dbReference type="NCBIfam" id="NF005600">
    <property type="entry name" value="PRK07334.1"/>
    <property type="match status" value="1"/>
</dbReference>
<dbReference type="InterPro" id="IPR050147">
    <property type="entry name" value="Ser/Thr_Dehydratase"/>
</dbReference>
<dbReference type="InterPro" id="IPR036052">
    <property type="entry name" value="TrpB-like_PALP_sf"/>
</dbReference>
<dbReference type="Gene3D" id="3.40.50.1100">
    <property type="match status" value="2"/>
</dbReference>